<dbReference type="InterPro" id="IPR005743">
    <property type="entry name" value="GyrA"/>
</dbReference>
<evidence type="ECO:0000256" key="11">
    <source>
        <dbReference type="SAM" id="Coils"/>
    </source>
</evidence>
<dbReference type="Gene3D" id="1.10.268.10">
    <property type="entry name" value="Topoisomerase, domain 3"/>
    <property type="match status" value="1"/>
</dbReference>
<dbReference type="FunFam" id="3.90.199.10:FF:000001">
    <property type="entry name" value="DNA gyrase subunit A"/>
    <property type="match status" value="1"/>
</dbReference>
<dbReference type="GO" id="GO:0005694">
    <property type="term" value="C:chromosome"/>
    <property type="evidence" value="ECO:0007669"/>
    <property type="project" value="InterPro"/>
</dbReference>
<keyword evidence="5 9" id="KW-0799">Topoisomerase</keyword>
<keyword evidence="4 9" id="KW-0067">ATP-binding</keyword>
<comment type="subcellular location">
    <subcellularLocation>
        <location evidence="9">Cytoplasm</location>
    </subcellularLocation>
</comment>
<dbReference type="InterPro" id="IPR006691">
    <property type="entry name" value="GyrA/parC_rep"/>
</dbReference>
<dbReference type="OrthoDB" id="9806486at2"/>
<comment type="subunit">
    <text evidence="9">Heterotetramer, composed of two GyrA and two GyrB chains. In the heterotetramer, GyrA contains the active site tyrosine that forms a transient covalent intermediate with DNA, while GyrB binds cofactors and catalyzes ATP hydrolysis.</text>
</comment>
<dbReference type="SMART" id="SM00434">
    <property type="entry name" value="TOP4c"/>
    <property type="match status" value="1"/>
</dbReference>
<comment type="miscellaneous">
    <text evidence="9">Few gyrases are as efficient as E.coli at forming negative supercoils. Not all organisms have 2 type II topoisomerases; in organisms with a single type II topoisomerase this enzyme also has to decatenate newly replicated chromosomes.</text>
</comment>
<comment type="function">
    <text evidence="9">A type II topoisomerase that negatively supercoils closed circular double-stranded (ds) DNA in an ATP-dependent manner to modulate DNA topology and maintain chromosomes in an underwound state. Negative supercoiling favors strand separation, and DNA replication, transcription, recombination and repair, all of which involve strand separation. Also able to catalyze the interconversion of other topological isomers of dsDNA rings, including catenanes and knotted rings. Type II topoisomerases break and join 2 DNA strands simultaneously in an ATP-dependent manner.</text>
</comment>
<feature type="coiled-coil region" evidence="11">
    <location>
        <begin position="432"/>
        <end position="487"/>
    </location>
</feature>
<dbReference type="GO" id="GO:0003677">
    <property type="term" value="F:DNA binding"/>
    <property type="evidence" value="ECO:0007669"/>
    <property type="project" value="UniProtKB-UniRule"/>
</dbReference>
<keyword evidence="6 9" id="KW-0238">DNA-binding</keyword>
<dbReference type="Gene3D" id="2.120.10.90">
    <property type="entry name" value="DNA gyrase/topoisomerase IV, subunit A, C-terminal"/>
    <property type="match status" value="1"/>
</dbReference>
<dbReference type="NCBIfam" id="NF004043">
    <property type="entry name" value="PRK05560.1"/>
    <property type="match status" value="1"/>
</dbReference>
<name>A0A2X1XV72_9FIRM</name>
<evidence type="ECO:0000256" key="6">
    <source>
        <dbReference type="ARBA" id="ARBA00023125"/>
    </source>
</evidence>
<dbReference type="PANTHER" id="PTHR43493:SF5">
    <property type="entry name" value="DNA GYRASE SUBUNIT A, CHLOROPLASTIC_MITOCHONDRIAL"/>
    <property type="match status" value="1"/>
</dbReference>
<organism evidence="13 14">
    <name type="scientific">Peptoniphilus harei</name>
    <dbReference type="NCBI Taxonomy" id="54005"/>
    <lineage>
        <taxon>Bacteria</taxon>
        <taxon>Bacillati</taxon>
        <taxon>Bacillota</taxon>
        <taxon>Tissierellia</taxon>
        <taxon>Tissierellales</taxon>
        <taxon>Peptoniphilaceae</taxon>
        <taxon>Peptoniphilus</taxon>
    </lineage>
</organism>
<dbReference type="InterPro" id="IPR002205">
    <property type="entry name" value="Topo_IIA_dom_A"/>
</dbReference>
<dbReference type="Pfam" id="PF00521">
    <property type="entry name" value="DNA_topoisoIV"/>
    <property type="match status" value="1"/>
</dbReference>
<evidence type="ECO:0000313" key="13">
    <source>
        <dbReference type="EMBL" id="SPY46970.1"/>
    </source>
</evidence>
<dbReference type="NCBIfam" id="NF004044">
    <property type="entry name" value="PRK05561.1"/>
    <property type="match status" value="1"/>
</dbReference>
<dbReference type="Proteomes" id="UP000250070">
    <property type="component" value="Unassembled WGS sequence"/>
</dbReference>
<dbReference type="Pfam" id="PF03989">
    <property type="entry name" value="DNA_gyraseA_C"/>
    <property type="match status" value="6"/>
</dbReference>
<evidence type="ECO:0000256" key="10">
    <source>
        <dbReference type="PROSITE-ProRule" id="PRU01384"/>
    </source>
</evidence>
<comment type="subunit">
    <text evidence="8">Heterotetramer composed of ParC and ParE.</text>
</comment>
<evidence type="ECO:0000256" key="8">
    <source>
        <dbReference type="ARBA" id="ARBA00063644"/>
    </source>
</evidence>
<evidence type="ECO:0000256" key="3">
    <source>
        <dbReference type="ARBA" id="ARBA00022741"/>
    </source>
</evidence>
<dbReference type="GeneID" id="83862370"/>
<dbReference type="PANTHER" id="PTHR43493">
    <property type="entry name" value="DNA GYRASE/TOPOISOMERASE SUBUNIT A"/>
    <property type="match status" value="1"/>
</dbReference>
<dbReference type="RefSeq" id="WP_112889643.1">
    <property type="nucleotide sequence ID" value="NZ_CP068103.1"/>
</dbReference>
<evidence type="ECO:0000256" key="5">
    <source>
        <dbReference type="ARBA" id="ARBA00023029"/>
    </source>
</evidence>
<dbReference type="CDD" id="cd00187">
    <property type="entry name" value="TOP4c"/>
    <property type="match status" value="1"/>
</dbReference>
<dbReference type="FunFam" id="1.10.268.10:FF:000001">
    <property type="entry name" value="DNA gyrase subunit A"/>
    <property type="match status" value="1"/>
</dbReference>
<dbReference type="SUPFAM" id="SSF101904">
    <property type="entry name" value="GyrA/ParC C-terminal domain-like"/>
    <property type="match status" value="1"/>
</dbReference>
<dbReference type="GO" id="GO:0009330">
    <property type="term" value="C:DNA topoisomerase type II (double strand cut, ATP-hydrolyzing) complex"/>
    <property type="evidence" value="ECO:0007669"/>
    <property type="project" value="TreeGrafter"/>
</dbReference>
<evidence type="ECO:0000313" key="14">
    <source>
        <dbReference type="Proteomes" id="UP000250070"/>
    </source>
</evidence>
<evidence type="ECO:0000256" key="9">
    <source>
        <dbReference type="HAMAP-Rule" id="MF_01897"/>
    </source>
</evidence>
<keyword evidence="7 9" id="KW-0413">Isomerase</keyword>
<evidence type="ECO:0000259" key="12">
    <source>
        <dbReference type="PROSITE" id="PS52040"/>
    </source>
</evidence>
<evidence type="ECO:0000256" key="4">
    <source>
        <dbReference type="ARBA" id="ARBA00022840"/>
    </source>
</evidence>
<feature type="active site" description="O-(5'-phospho-DNA)-tyrosine intermediate" evidence="9 10">
    <location>
        <position position="125"/>
    </location>
</feature>
<dbReference type="EMBL" id="UATM01000032">
    <property type="protein sequence ID" value="SPY46970.1"/>
    <property type="molecule type" value="Genomic_DNA"/>
</dbReference>
<dbReference type="GO" id="GO:0034335">
    <property type="term" value="F:DNA negative supercoiling activity"/>
    <property type="evidence" value="ECO:0007669"/>
    <property type="project" value="UniProtKB-ARBA"/>
</dbReference>
<comment type="catalytic activity">
    <reaction evidence="1 9 10">
        <text>ATP-dependent breakage, passage and rejoining of double-stranded DNA.</text>
        <dbReference type="EC" id="5.6.2.2"/>
    </reaction>
</comment>
<comment type="similarity">
    <text evidence="2 9">Belongs to the type II topoisomerase GyrA/ParC subunit family.</text>
</comment>
<sequence>MSENKIIESGILDVDINKKMRSSYLDYSMSVIVARALPDVRDGLKPVHRRILYGMQGLNLASNGPYRKSARLVGDVMGKYHPHGDSSIYEATVRLAQDFNTRYILVDGQGNFGNIDGDGAAAMRYTEVRMTKLAEEMLRDINKDTVDFVPNFDENEKEPTILPARFPNLLVNGSSGIAVGMATNMAPHNMNESIDGIIAYIDNDEISIAELNQIIKGPDFPTGAQIMGTEGIRAAYETGRGKITVRAVAEIKAFKNNREKIVITELPYQVNKSSLIMKIADLAKNKVIDGISNITDASNRKGINIIVELKRDANAEVVLNKLYKNTQMQTTFGIINLALVNGKPEILNLKEIIRYYVDHQVEVVTRRTKFDLDKAEKRAHIVEGLFIALDNIDRIIKIVRASKDDKEAKEKFYEEFKLTEEQSQAILDMRIRRLTGLERDRLEAEYEKLQADIKWFREILENNDVLMNLIKEELLEIKEKYGDLRRTVISHDSTDIEIEDIIKKEDVVITLTQFGYIKRMSEGTYKPQKRGGRGVSSGNMRDKDFVKELFVTSTHDMILFFTSLGNVFKLKAYEIPEDSRTSRGTAIINLLDLEEDERVTSIIPVKEYDPDLNFLMVTEKGLIKRTPFKDYKNIRKSGIIAIKLNEDDKLINVHLTKNNEDVILVTKKGLSIRFNEEQVRKSGRNSMGVKSIDLVDDDIVVSSDLVVEDKYLLVISENGYGKLTEIDKYRPQNRGGKGLLTYKITNKTGDVASAAVVEKEDDVMIIANSGIIIRILTEDISIQGRNTSGVKLMNLTDAKVVAVANYIGD</sequence>
<dbReference type="InterPro" id="IPR013758">
    <property type="entry name" value="Topo_IIA_A/C_ab"/>
</dbReference>
<dbReference type="InterPro" id="IPR013760">
    <property type="entry name" value="Topo_IIA-like_dom_sf"/>
</dbReference>
<dbReference type="PROSITE" id="PS52040">
    <property type="entry name" value="TOPO_IIA"/>
    <property type="match status" value="1"/>
</dbReference>
<dbReference type="GO" id="GO:0005524">
    <property type="term" value="F:ATP binding"/>
    <property type="evidence" value="ECO:0007669"/>
    <property type="project" value="UniProtKB-UniRule"/>
</dbReference>
<protein>
    <recommendedName>
        <fullName evidence="9">DNA gyrase subunit A</fullName>
        <ecNumber evidence="9">5.6.2.2</ecNumber>
    </recommendedName>
</protein>
<dbReference type="InterPro" id="IPR050220">
    <property type="entry name" value="Type_II_DNA_Topoisomerases"/>
</dbReference>
<dbReference type="Gene3D" id="3.90.199.10">
    <property type="entry name" value="Topoisomerase II, domain 5"/>
    <property type="match status" value="1"/>
</dbReference>
<dbReference type="HAMAP" id="MF_01897">
    <property type="entry name" value="GyrA"/>
    <property type="match status" value="1"/>
</dbReference>
<accession>A0A2X1XV72</accession>
<feature type="short sequence motif" description="GyrA-box" evidence="9">
    <location>
        <begin position="528"/>
        <end position="534"/>
    </location>
</feature>
<dbReference type="EC" id="5.6.2.2" evidence="9"/>
<dbReference type="FunFam" id="3.30.1360.40:FF:000002">
    <property type="entry name" value="DNA gyrase subunit A"/>
    <property type="match status" value="1"/>
</dbReference>
<gene>
    <name evidence="9 13" type="primary">gyrA</name>
    <name evidence="13" type="ORF">NCTC13076_00865</name>
</gene>
<dbReference type="GO" id="GO:0006265">
    <property type="term" value="P:DNA topological change"/>
    <property type="evidence" value="ECO:0007669"/>
    <property type="project" value="UniProtKB-UniRule"/>
</dbReference>
<evidence type="ECO:0000256" key="2">
    <source>
        <dbReference type="ARBA" id="ARBA00008263"/>
    </source>
</evidence>
<dbReference type="InterPro" id="IPR013757">
    <property type="entry name" value="Topo_IIA_A_a_sf"/>
</dbReference>
<dbReference type="FunFam" id="2.120.10.90:FF:000005">
    <property type="entry name" value="DNA topoisomerase 4 subunit A"/>
    <property type="match status" value="1"/>
</dbReference>
<keyword evidence="9" id="KW-0963">Cytoplasm</keyword>
<dbReference type="InterPro" id="IPR035516">
    <property type="entry name" value="Gyrase/topoIV_suA_C"/>
</dbReference>
<feature type="domain" description="Topo IIA-type catalytic" evidence="12">
    <location>
        <begin position="37"/>
        <end position="501"/>
    </location>
</feature>
<proteinExistence type="inferred from homology"/>
<dbReference type="STRING" id="54005.HMPREF3229_00719"/>
<evidence type="ECO:0000256" key="1">
    <source>
        <dbReference type="ARBA" id="ARBA00000185"/>
    </source>
</evidence>
<reference evidence="13 14" key="1">
    <citation type="submission" date="2018-06" db="EMBL/GenBank/DDBJ databases">
        <authorList>
            <consortium name="Pathogen Informatics"/>
            <person name="Doyle S."/>
        </authorList>
    </citation>
    <scope>NUCLEOTIDE SEQUENCE [LARGE SCALE GENOMIC DNA]</scope>
    <source>
        <strain evidence="13 14">NCTC13076</strain>
    </source>
</reference>
<dbReference type="Gene3D" id="3.30.1360.40">
    <property type="match status" value="1"/>
</dbReference>
<dbReference type="GO" id="GO:0005737">
    <property type="term" value="C:cytoplasm"/>
    <property type="evidence" value="ECO:0007669"/>
    <property type="project" value="UniProtKB-SubCell"/>
</dbReference>
<evidence type="ECO:0000256" key="7">
    <source>
        <dbReference type="ARBA" id="ARBA00023235"/>
    </source>
</evidence>
<dbReference type="GO" id="GO:0006261">
    <property type="term" value="P:DNA-templated DNA replication"/>
    <property type="evidence" value="ECO:0007669"/>
    <property type="project" value="UniProtKB-UniRule"/>
</dbReference>
<dbReference type="SUPFAM" id="SSF56719">
    <property type="entry name" value="Type II DNA topoisomerase"/>
    <property type="match status" value="1"/>
</dbReference>
<keyword evidence="3 9" id="KW-0547">Nucleotide-binding</keyword>
<keyword evidence="11" id="KW-0175">Coiled coil</keyword>
<dbReference type="AlphaFoldDB" id="A0A2X1XV72"/>
<dbReference type="NCBIfam" id="TIGR01063">
    <property type="entry name" value="gyrA"/>
    <property type="match status" value="1"/>
</dbReference>